<protein>
    <submittedName>
        <fullName evidence="2">Uncharacterized protein</fullName>
    </submittedName>
</protein>
<accession>A0A2C9LYD5</accession>
<evidence type="ECO:0000313" key="2">
    <source>
        <dbReference type="EnsemblMetazoa" id="BGLB036418-PA"/>
    </source>
</evidence>
<dbReference type="VEuPathDB" id="VectorBase:BGLB036418"/>
<organism evidence="2 3">
    <name type="scientific">Biomphalaria glabrata</name>
    <name type="common">Bloodfluke planorb</name>
    <name type="synonym">Freshwater snail</name>
    <dbReference type="NCBI Taxonomy" id="6526"/>
    <lineage>
        <taxon>Eukaryota</taxon>
        <taxon>Metazoa</taxon>
        <taxon>Spiralia</taxon>
        <taxon>Lophotrochozoa</taxon>
        <taxon>Mollusca</taxon>
        <taxon>Gastropoda</taxon>
        <taxon>Heterobranchia</taxon>
        <taxon>Euthyneura</taxon>
        <taxon>Panpulmonata</taxon>
        <taxon>Hygrophila</taxon>
        <taxon>Lymnaeoidea</taxon>
        <taxon>Planorbidae</taxon>
        <taxon>Biomphalaria</taxon>
    </lineage>
</organism>
<dbReference type="AlphaFoldDB" id="A0A2C9LYD5"/>
<feature type="coiled-coil region" evidence="1">
    <location>
        <begin position="166"/>
        <end position="221"/>
    </location>
</feature>
<dbReference type="VEuPathDB" id="VectorBase:BGLAX_031781"/>
<keyword evidence="1" id="KW-0175">Coiled coil</keyword>
<proteinExistence type="predicted"/>
<evidence type="ECO:0000313" key="3">
    <source>
        <dbReference type="Proteomes" id="UP000076420"/>
    </source>
</evidence>
<dbReference type="OrthoDB" id="6134843at2759"/>
<dbReference type="EnsemblMetazoa" id="BGLB036418-RA">
    <property type="protein sequence ID" value="BGLB036418-PA"/>
    <property type="gene ID" value="BGLB036418"/>
</dbReference>
<dbReference type="Proteomes" id="UP000076420">
    <property type="component" value="Unassembled WGS sequence"/>
</dbReference>
<reference evidence="2" key="1">
    <citation type="submission" date="2020-05" db="UniProtKB">
        <authorList>
            <consortium name="EnsemblMetazoa"/>
        </authorList>
    </citation>
    <scope>IDENTIFICATION</scope>
    <source>
        <strain evidence="2">BB02</strain>
    </source>
</reference>
<dbReference type="RefSeq" id="XP_013077530.2">
    <property type="nucleotide sequence ID" value="XM_013222076.2"/>
</dbReference>
<evidence type="ECO:0000256" key="1">
    <source>
        <dbReference type="SAM" id="Coils"/>
    </source>
</evidence>
<gene>
    <name evidence="2" type="primary">106063650</name>
</gene>
<dbReference type="KEGG" id="bgt:106063650"/>
<sequence>MQVSWEFSRSTLTQMNTKITVHRSSMDTPKTLKSKQSPVYIDNDVKTRARQILSQSFNMDTGELELVKGSDTLFEAVSNALQMERNAWKARLQEALKEIDKQHKYSLLIESFLQDIAHGLGMPTDTESPQLKHITACVQFIKQYLHEAAFQSNSIKTLQAKNEESLKVMSLRISRLEEDRVKLREDLNYKNTTLTRVRDELASCKKQLQVAKLQLQTFKNNKLFHVPQLESRRDKDILSREGKSLIKRNRLDVVSSKVSKNSPFLLVDLKGIKSSTGKDEMVKTVMKCLRCHQLFRRGDNNSKSCNFHSQGKQIKELCDSNGQLVKAYYIWSCCKRDADDPGCMYGHHY</sequence>
<name>A0A2C9LYD5_BIOGL</name>